<keyword evidence="3" id="KW-1185">Reference proteome</keyword>
<dbReference type="Proteomes" id="UP000037046">
    <property type="component" value="Unassembled WGS sequence"/>
</dbReference>
<evidence type="ECO:0000313" key="3">
    <source>
        <dbReference type="Proteomes" id="UP000037046"/>
    </source>
</evidence>
<sequence>MYPHLKQTGSVFLGQLMSVKTRMDPTMTHTTHKVTAGLVFLGMRALDITAITKRIAHTLDQIGVELTAQRCLSEEAAVLRTRDFDLRVTIERKRHIPKLDLPADHYIGLTLMREDGPLWTDPEASQTVLAQTLAALHVPLAPDFVQWTEPDALLTRAEFRAAISPPQDAETRRARRRPGRERLPDVETAYSGLQHSIPGAGDYSEADEARLRALRAAFCDPEPEEVDDPGEGIREPTAPLRLSVWMMTITLGLFALPVAAALTVFNLLRGENLRLASHTAALTGMFMALQAHGAVAEVLEIVQGIGT</sequence>
<proteinExistence type="predicted"/>
<feature type="transmembrane region" description="Helical" evidence="1">
    <location>
        <begin position="244"/>
        <end position="268"/>
    </location>
</feature>
<evidence type="ECO:0000313" key="2">
    <source>
        <dbReference type="EMBL" id="KNX41567.1"/>
    </source>
</evidence>
<dbReference type="PATRIC" id="fig|74031.6.peg.1907"/>
<keyword evidence="1" id="KW-0472">Membrane</keyword>
<dbReference type="AlphaFoldDB" id="A0A0L6CUX6"/>
<accession>A0A0L6CUX6</accession>
<protein>
    <submittedName>
        <fullName evidence="2">Uncharacterized protein</fullName>
    </submittedName>
</protein>
<organism evidence="2 3">
    <name type="scientific">Roseovarius tolerans</name>
    <dbReference type="NCBI Taxonomy" id="74031"/>
    <lineage>
        <taxon>Bacteria</taxon>
        <taxon>Pseudomonadati</taxon>
        <taxon>Pseudomonadota</taxon>
        <taxon>Alphaproteobacteria</taxon>
        <taxon>Rhodobacterales</taxon>
        <taxon>Roseobacteraceae</taxon>
        <taxon>Roseovarius</taxon>
    </lineage>
</organism>
<dbReference type="EMBL" id="LGVV01000021">
    <property type="protein sequence ID" value="KNX41567.1"/>
    <property type="molecule type" value="Genomic_DNA"/>
</dbReference>
<gene>
    <name evidence="2" type="ORF">ROTO_18710</name>
</gene>
<comment type="caution">
    <text evidence="2">The sequence shown here is derived from an EMBL/GenBank/DDBJ whole genome shotgun (WGS) entry which is preliminary data.</text>
</comment>
<evidence type="ECO:0000256" key="1">
    <source>
        <dbReference type="SAM" id="Phobius"/>
    </source>
</evidence>
<dbReference type="STRING" id="74031.SAMN04488077_11640"/>
<name>A0A0L6CUX6_9RHOB</name>
<keyword evidence="1" id="KW-0812">Transmembrane</keyword>
<keyword evidence="1" id="KW-1133">Transmembrane helix</keyword>
<reference evidence="3" key="1">
    <citation type="submission" date="2015-07" db="EMBL/GenBank/DDBJ databases">
        <title>Draft Genome Sequence of Roseovarius tolerans EL-164, a producer of N-Acylated Alanine Methyl Esters (NAMEs).</title>
        <authorList>
            <person name="Voget S."/>
            <person name="Bruns H."/>
            <person name="Wagner-Doebler I."/>
            <person name="Schulz S."/>
            <person name="Daniel R."/>
        </authorList>
    </citation>
    <scope>NUCLEOTIDE SEQUENCE [LARGE SCALE GENOMIC DNA]</scope>
    <source>
        <strain evidence="3">EL-164</strain>
    </source>
</reference>